<keyword evidence="12" id="KW-1185">Reference proteome</keyword>
<gene>
    <name evidence="9" type="primary">tatA</name>
    <name evidence="11" type="ORF">JX360_08695</name>
</gene>
<dbReference type="InterPro" id="IPR006312">
    <property type="entry name" value="TatA/E"/>
</dbReference>
<evidence type="ECO:0000256" key="5">
    <source>
        <dbReference type="ARBA" id="ARBA00022927"/>
    </source>
</evidence>
<comment type="function">
    <text evidence="9">Part of the twin-arginine translocation (Tat) system that transports large folded proteins containing a characteristic twin-arginine motif in their signal peptide across membranes. TatA could form the protein-conducting channel of the Tat system.</text>
</comment>
<comment type="subcellular location">
    <subcellularLocation>
        <location evidence="1 9">Cell membrane</location>
        <topology evidence="1 9">Single-pass membrane protein</topology>
    </subcellularLocation>
</comment>
<evidence type="ECO:0000256" key="8">
    <source>
        <dbReference type="ARBA" id="ARBA00023136"/>
    </source>
</evidence>
<sequence length="65" mass="6685">MGLPELAVIGVIAVVVFGPKKLPELGSAVGKALRGFKQEMNNPSSDEESSDGGEDAEKVAEKDAA</sequence>
<evidence type="ECO:0000256" key="2">
    <source>
        <dbReference type="ARBA" id="ARBA00022448"/>
    </source>
</evidence>
<dbReference type="Proteomes" id="UP000830835">
    <property type="component" value="Unassembled WGS sequence"/>
</dbReference>
<evidence type="ECO:0000313" key="11">
    <source>
        <dbReference type="EMBL" id="MCJ2542981.1"/>
    </source>
</evidence>
<dbReference type="InterPro" id="IPR003369">
    <property type="entry name" value="TatA/B/E"/>
</dbReference>
<feature type="compositionally biased region" description="Acidic residues" evidence="10">
    <location>
        <begin position="45"/>
        <end position="54"/>
    </location>
</feature>
<dbReference type="PANTHER" id="PTHR42982">
    <property type="entry name" value="SEC-INDEPENDENT PROTEIN TRANSLOCASE PROTEIN TATA"/>
    <property type="match status" value="1"/>
</dbReference>
<evidence type="ECO:0000256" key="1">
    <source>
        <dbReference type="ARBA" id="ARBA00004162"/>
    </source>
</evidence>
<feature type="compositionally biased region" description="Basic and acidic residues" evidence="10">
    <location>
        <begin position="55"/>
        <end position="65"/>
    </location>
</feature>
<keyword evidence="4 9" id="KW-0812">Transmembrane</keyword>
<evidence type="ECO:0000313" key="12">
    <source>
        <dbReference type="Proteomes" id="UP000830835"/>
    </source>
</evidence>
<dbReference type="Pfam" id="PF02416">
    <property type="entry name" value="TatA_B_E"/>
    <property type="match status" value="1"/>
</dbReference>
<keyword evidence="6 9" id="KW-1133">Transmembrane helix</keyword>
<accession>A0ABT0CB57</accession>
<feature type="region of interest" description="Disordered" evidence="10">
    <location>
        <begin position="36"/>
        <end position="65"/>
    </location>
</feature>
<dbReference type="NCBIfam" id="NF011430">
    <property type="entry name" value="PRK14861.1"/>
    <property type="match status" value="1"/>
</dbReference>
<evidence type="ECO:0000256" key="9">
    <source>
        <dbReference type="HAMAP-Rule" id="MF_00236"/>
    </source>
</evidence>
<organism evidence="11 12">
    <name type="scientific">Thermostichus vulcanus str. 'Rupite'</name>
    <dbReference type="NCBI Taxonomy" id="2813851"/>
    <lineage>
        <taxon>Bacteria</taxon>
        <taxon>Bacillati</taxon>
        <taxon>Cyanobacteriota</taxon>
        <taxon>Cyanophyceae</taxon>
        <taxon>Thermostichales</taxon>
        <taxon>Thermostichaceae</taxon>
        <taxon>Thermostichus</taxon>
    </lineage>
</organism>
<protein>
    <recommendedName>
        <fullName evidence="9">Sec-independent protein translocase protein TatA</fullName>
    </recommendedName>
</protein>
<evidence type="ECO:0000256" key="6">
    <source>
        <dbReference type="ARBA" id="ARBA00022989"/>
    </source>
</evidence>
<dbReference type="PANTHER" id="PTHR42982:SF1">
    <property type="entry name" value="SEC-INDEPENDENT PROTEIN TRANSLOCASE PROTEIN TATA"/>
    <property type="match status" value="1"/>
</dbReference>
<dbReference type="EMBL" id="JAFIRA010000018">
    <property type="protein sequence ID" value="MCJ2542981.1"/>
    <property type="molecule type" value="Genomic_DNA"/>
</dbReference>
<evidence type="ECO:0000256" key="10">
    <source>
        <dbReference type="SAM" id="MobiDB-lite"/>
    </source>
</evidence>
<reference evidence="11" key="1">
    <citation type="submission" date="2021-02" db="EMBL/GenBank/DDBJ databases">
        <title>The CRISPR/cas machinery reduction and long-range gene transfer in the hot spring cyanobacterium Synechococcus.</title>
        <authorList>
            <person name="Dvorak P."/>
            <person name="Jahodarova E."/>
            <person name="Hasler P."/>
            <person name="Poulickova A."/>
        </authorList>
    </citation>
    <scope>NUCLEOTIDE SEQUENCE</scope>
    <source>
        <strain evidence="11">Rupite</strain>
    </source>
</reference>
<dbReference type="NCBIfam" id="TIGR01411">
    <property type="entry name" value="tatAE"/>
    <property type="match status" value="1"/>
</dbReference>
<evidence type="ECO:0000256" key="3">
    <source>
        <dbReference type="ARBA" id="ARBA00022475"/>
    </source>
</evidence>
<keyword evidence="3 9" id="KW-1003">Cell membrane</keyword>
<keyword evidence="2 9" id="KW-0813">Transport</keyword>
<comment type="subunit">
    <text evidence="9">Forms a complex with TatC.</text>
</comment>
<dbReference type="HAMAP" id="MF_00236">
    <property type="entry name" value="TatA_E"/>
    <property type="match status" value="1"/>
</dbReference>
<keyword evidence="7 9" id="KW-0811">Translocation</keyword>
<name>A0ABT0CB57_THEVL</name>
<evidence type="ECO:0000256" key="4">
    <source>
        <dbReference type="ARBA" id="ARBA00022692"/>
    </source>
</evidence>
<proteinExistence type="inferred from homology"/>
<dbReference type="Gene3D" id="1.20.5.3310">
    <property type="match status" value="1"/>
</dbReference>
<evidence type="ECO:0000256" key="7">
    <source>
        <dbReference type="ARBA" id="ARBA00023010"/>
    </source>
</evidence>
<comment type="caution">
    <text evidence="11">The sequence shown here is derived from an EMBL/GenBank/DDBJ whole genome shotgun (WGS) entry which is preliminary data.</text>
</comment>
<comment type="similarity">
    <text evidence="9">Belongs to the TatA/E family.</text>
</comment>
<keyword evidence="5 9" id="KW-0653">Protein transport</keyword>
<keyword evidence="8 9" id="KW-0472">Membrane</keyword>